<evidence type="ECO:0000256" key="1">
    <source>
        <dbReference type="ARBA" id="ARBA00001954"/>
    </source>
</evidence>
<dbReference type="InterPro" id="IPR032870">
    <property type="entry name" value="ALKBH7-like"/>
</dbReference>
<dbReference type="GO" id="GO:0006974">
    <property type="term" value="P:DNA damage response"/>
    <property type="evidence" value="ECO:0007669"/>
    <property type="project" value="InterPro"/>
</dbReference>
<proteinExistence type="predicted"/>
<reference evidence="3 4" key="1">
    <citation type="submission" date="2025-04" db="UniProtKB">
        <authorList>
            <consortium name="RefSeq"/>
        </authorList>
    </citation>
    <scope>IDENTIFICATION</scope>
    <source>
        <tissue evidence="3 4">Whole body</tissue>
    </source>
</reference>
<dbReference type="PANTHER" id="PTHR21052">
    <property type="entry name" value="SPERMATOGENESIS ASSOCIATED 11-RELATED"/>
    <property type="match status" value="1"/>
</dbReference>
<dbReference type="GO" id="GO:0006631">
    <property type="term" value="P:fatty acid metabolic process"/>
    <property type="evidence" value="ECO:0007669"/>
    <property type="project" value="TreeGrafter"/>
</dbReference>
<sequence>MCNMFSVNLARNEFIFNQRFIKLVPRFERLATAAVDPSAYVRYQFPKISKVDDSICNRRERFDSSFTVVPDIISRDEESWLVSEIEKSLKRLRYQQDHWDDAIHGYRETEITAWKDPNNTSIIQRLKDQIFANGSTEPMQRVHILDLCKNGYVKPHVDSIRFCGNIIAGLSLLSDSIMRLADEKYPDIYTVYALLPRRSLYIMKDDVRYKYTHEILSDGIPSLFDDKHIVRQRRISIVMRNEPPVDNVG</sequence>
<dbReference type="PANTHER" id="PTHR21052:SF0">
    <property type="entry name" value="ALPHA-KETOGLUTARATE-DEPENDENT DIOXYGENASE ALKB HOMOLOG 7, MITOCHONDRIAL"/>
    <property type="match status" value="1"/>
</dbReference>
<dbReference type="AlphaFoldDB" id="A0A8B8FWE9"/>
<dbReference type="SUPFAM" id="SSF51197">
    <property type="entry name" value="Clavaminate synthase-like"/>
    <property type="match status" value="1"/>
</dbReference>
<evidence type="ECO:0000313" key="3">
    <source>
        <dbReference type="RefSeq" id="XP_025414668.1"/>
    </source>
</evidence>
<dbReference type="RefSeq" id="XP_025414669.1">
    <property type="nucleotide sequence ID" value="XM_025558884.1"/>
</dbReference>
<dbReference type="InterPro" id="IPR037151">
    <property type="entry name" value="AlkB-like_sf"/>
</dbReference>
<keyword evidence="3 4" id="KW-0560">Oxidoreductase</keyword>
<dbReference type="GO" id="GO:0051213">
    <property type="term" value="F:dioxygenase activity"/>
    <property type="evidence" value="ECO:0007669"/>
    <property type="project" value="UniProtKB-KW"/>
</dbReference>
<accession>A0A8B8FWE9</accession>
<dbReference type="Proteomes" id="UP000694846">
    <property type="component" value="Unplaced"/>
</dbReference>
<dbReference type="OrthoDB" id="28127at2759"/>
<dbReference type="RefSeq" id="XP_025414671.1">
    <property type="nucleotide sequence ID" value="XM_025558886.1"/>
</dbReference>
<evidence type="ECO:0000313" key="2">
    <source>
        <dbReference type="Proteomes" id="UP000694846"/>
    </source>
</evidence>
<dbReference type="RefSeq" id="XP_025414668.1">
    <property type="nucleotide sequence ID" value="XM_025558883.1"/>
</dbReference>
<dbReference type="GO" id="GO:0005759">
    <property type="term" value="C:mitochondrial matrix"/>
    <property type="evidence" value="ECO:0007669"/>
    <property type="project" value="TreeGrafter"/>
</dbReference>
<keyword evidence="3 4" id="KW-0223">Dioxygenase</keyword>
<evidence type="ECO:0000313" key="4">
    <source>
        <dbReference type="RefSeq" id="XP_025414669.1"/>
    </source>
</evidence>
<protein>
    <submittedName>
        <fullName evidence="3 4">Alpha-ketoglutarate-dependent dioxygenase alkB homolog 7, mitochondrial</fullName>
    </submittedName>
</protein>
<organism evidence="2 5">
    <name type="scientific">Sipha flava</name>
    <name type="common">yellow sugarcane aphid</name>
    <dbReference type="NCBI Taxonomy" id="143950"/>
    <lineage>
        <taxon>Eukaryota</taxon>
        <taxon>Metazoa</taxon>
        <taxon>Ecdysozoa</taxon>
        <taxon>Arthropoda</taxon>
        <taxon>Hexapoda</taxon>
        <taxon>Insecta</taxon>
        <taxon>Pterygota</taxon>
        <taxon>Neoptera</taxon>
        <taxon>Paraneoptera</taxon>
        <taxon>Hemiptera</taxon>
        <taxon>Sternorrhyncha</taxon>
        <taxon>Aphidomorpha</taxon>
        <taxon>Aphidoidea</taxon>
        <taxon>Aphididae</taxon>
        <taxon>Sipha</taxon>
    </lineage>
</organism>
<evidence type="ECO:0000313" key="5">
    <source>
        <dbReference type="RefSeq" id="XP_025414671.1"/>
    </source>
</evidence>
<dbReference type="GeneID" id="112686540"/>
<dbReference type="Gene3D" id="2.60.120.590">
    <property type="entry name" value="Alpha-ketoglutarate-dependent dioxygenase AlkB-like"/>
    <property type="match status" value="1"/>
</dbReference>
<keyword evidence="2" id="KW-1185">Reference proteome</keyword>
<gene>
    <name evidence="3 4 5" type="primary">LOC112686540</name>
</gene>
<comment type="cofactor">
    <cofactor evidence="1">
        <name>Fe(2+)</name>
        <dbReference type="ChEBI" id="CHEBI:29033"/>
    </cofactor>
</comment>
<name>A0A8B8FWE9_9HEMI</name>